<dbReference type="PROSITE" id="PS51257">
    <property type="entry name" value="PROKAR_LIPOPROTEIN"/>
    <property type="match status" value="1"/>
</dbReference>
<evidence type="ECO:0008006" key="3">
    <source>
        <dbReference type="Google" id="ProtNLM"/>
    </source>
</evidence>
<evidence type="ECO:0000313" key="2">
    <source>
        <dbReference type="Proteomes" id="UP000377595"/>
    </source>
</evidence>
<keyword evidence="2" id="KW-1185">Reference proteome</keyword>
<dbReference type="Proteomes" id="UP000377595">
    <property type="component" value="Unassembled WGS sequence"/>
</dbReference>
<gene>
    <name evidence="1" type="ORF">Aple_001270</name>
</gene>
<comment type="caution">
    <text evidence="1">The sequence shown here is derived from an EMBL/GenBank/DDBJ whole genome shotgun (WGS) entry which is preliminary data.</text>
</comment>
<sequence length="135" mass="13960">MLPRFQPGCIAATVAIASLGCGEGDGEGDGDGDAEGDGDVPTLPVHVTPLRVKAVGAVLLPDHDPLKPKETVALVAMAAFQLTFAAVTCAPDEVIVVFHAWVTCWPDGKVQASLQLLTGSPRLVRFTLAVNPPGH</sequence>
<proteinExistence type="predicted"/>
<reference evidence="1 2" key="1">
    <citation type="submission" date="2019-10" db="EMBL/GenBank/DDBJ databases">
        <title>Whole genome shotgun sequence of Acrocarpospora pleiomorpha NBRC 16267.</title>
        <authorList>
            <person name="Ichikawa N."/>
            <person name="Kimura A."/>
            <person name="Kitahashi Y."/>
            <person name="Komaki H."/>
            <person name="Oguchi A."/>
        </authorList>
    </citation>
    <scope>NUCLEOTIDE SEQUENCE [LARGE SCALE GENOMIC DNA]</scope>
    <source>
        <strain evidence="1 2">NBRC 16267</strain>
    </source>
</reference>
<organism evidence="1 2">
    <name type="scientific">Acrocarpospora pleiomorpha</name>
    <dbReference type="NCBI Taxonomy" id="90975"/>
    <lineage>
        <taxon>Bacteria</taxon>
        <taxon>Bacillati</taxon>
        <taxon>Actinomycetota</taxon>
        <taxon>Actinomycetes</taxon>
        <taxon>Streptosporangiales</taxon>
        <taxon>Streptosporangiaceae</taxon>
        <taxon>Acrocarpospora</taxon>
    </lineage>
</organism>
<dbReference type="EMBL" id="BLAF01000004">
    <property type="protein sequence ID" value="GES17232.1"/>
    <property type="molecule type" value="Genomic_DNA"/>
</dbReference>
<evidence type="ECO:0000313" key="1">
    <source>
        <dbReference type="EMBL" id="GES17232.1"/>
    </source>
</evidence>
<protein>
    <recommendedName>
        <fullName evidence="3">Lipoprotein</fullName>
    </recommendedName>
</protein>
<accession>A0A5M3X925</accession>
<dbReference type="AlphaFoldDB" id="A0A5M3X925"/>
<name>A0A5M3X925_9ACTN</name>